<feature type="transmembrane region" description="Helical" evidence="1">
    <location>
        <begin position="108"/>
        <end position="135"/>
    </location>
</feature>
<gene>
    <name evidence="2" type="ORF">DI598_14840</name>
</gene>
<sequence length="147" mass="16510">MIYLIKQNDNEIFGLVPYLILIIGLIIIGNLFSKENHGNITFGNTFAYCFRANAVVIVLFILWSIIALKFIFPNILEQRFELGKLEFQKEGLSPSDLKAKLKQDKQQFWATFIGSKMLFLAIGGIIGSLIAAAVAKKNPQQQPFTQG</sequence>
<dbReference type="EMBL" id="QFOI01000329">
    <property type="protein sequence ID" value="PZP44168.1"/>
    <property type="molecule type" value="Genomic_DNA"/>
</dbReference>
<keyword evidence="1" id="KW-0812">Transmembrane</keyword>
<evidence type="ECO:0008006" key="4">
    <source>
        <dbReference type="Google" id="ProtNLM"/>
    </source>
</evidence>
<dbReference type="Pfam" id="PF13858">
    <property type="entry name" value="DUF4199"/>
    <property type="match status" value="1"/>
</dbReference>
<feature type="transmembrane region" description="Helical" evidence="1">
    <location>
        <begin position="52"/>
        <end position="72"/>
    </location>
</feature>
<protein>
    <recommendedName>
        <fullName evidence="4">DUF4199 domain-containing protein</fullName>
    </recommendedName>
</protein>
<reference evidence="2 3" key="1">
    <citation type="submission" date="2017-11" db="EMBL/GenBank/DDBJ databases">
        <title>Infants hospitalized years apart are colonized by the same room-sourced microbial strains.</title>
        <authorList>
            <person name="Brooks B."/>
            <person name="Olm M.R."/>
            <person name="Firek B.A."/>
            <person name="Baker R."/>
            <person name="Thomas B.C."/>
            <person name="Morowitz M.J."/>
            <person name="Banfield J.F."/>
        </authorList>
    </citation>
    <scope>NUCLEOTIDE SEQUENCE [LARGE SCALE GENOMIC DNA]</scope>
    <source>
        <strain evidence="2">S2_009_000_R2_76</strain>
    </source>
</reference>
<evidence type="ECO:0000256" key="1">
    <source>
        <dbReference type="SAM" id="Phobius"/>
    </source>
</evidence>
<evidence type="ECO:0000313" key="3">
    <source>
        <dbReference type="Proteomes" id="UP000249645"/>
    </source>
</evidence>
<organism evidence="2 3">
    <name type="scientific">Pseudopedobacter saltans</name>
    <dbReference type="NCBI Taxonomy" id="151895"/>
    <lineage>
        <taxon>Bacteria</taxon>
        <taxon>Pseudomonadati</taxon>
        <taxon>Bacteroidota</taxon>
        <taxon>Sphingobacteriia</taxon>
        <taxon>Sphingobacteriales</taxon>
        <taxon>Sphingobacteriaceae</taxon>
        <taxon>Pseudopedobacter</taxon>
    </lineage>
</organism>
<dbReference type="AlphaFoldDB" id="A0A2W5ELN5"/>
<keyword evidence="1" id="KW-0472">Membrane</keyword>
<dbReference type="Proteomes" id="UP000249645">
    <property type="component" value="Unassembled WGS sequence"/>
</dbReference>
<dbReference type="InterPro" id="IPR025250">
    <property type="entry name" value="DUF4199"/>
</dbReference>
<evidence type="ECO:0000313" key="2">
    <source>
        <dbReference type="EMBL" id="PZP44168.1"/>
    </source>
</evidence>
<comment type="caution">
    <text evidence="2">The sequence shown here is derived from an EMBL/GenBank/DDBJ whole genome shotgun (WGS) entry which is preliminary data.</text>
</comment>
<name>A0A2W5ELN5_9SPHI</name>
<accession>A0A2W5ELN5</accession>
<feature type="transmembrane region" description="Helical" evidence="1">
    <location>
        <begin position="12"/>
        <end position="32"/>
    </location>
</feature>
<proteinExistence type="predicted"/>
<keyword evidence="1" id="KW-1133">Transmembrane helix</keyword>